<feature type="chain" id="PRO_5010302023" evidence="1">
    <location>
        <begin position="23"/>
        <end position="125"/>
    </location>
</feature>
<dbReference type="EMBL" id="MIPT01000001">
    <property type="protein sequence ID" value="OHT20838.1"/>
    <property type="molecule type" value="Genomic_DNA"/>
</dbReference>
<comment type="caution">
    <text evidence="3">The sequence shown here is derived from an EMBL/GenBank/DDBJ whole genome shotgun (WGS) entry which is preliminary data.</text>
</comment>
<name>A0A1S1HFL9_9SPHN</name>
<keyword evidence="4" id="KW-1185">Reference proteome</keyword>
<sequence length="125" mass="12899">MKRLAILLGGLLLAAANATGFAIGGAPFQQAEILDARAMPEIDGSTSILLTFDPKAAPRLDKLSAANIGKPLAVTLDGRTIASPTVDEPITTGTLTLTGGFTLPEAEALAKRISGKDPVPEEFED</sequence>
<feature type="signal peptide" evidence="1">
    <location>
        <begin position="1"/>
        <end position="22"/>
    </location>
</feature>
<evidence type="ECO:0000259" key="2">
    <source>
        <dbReference type="Pfam" id="PF22599"/>
    </source>
</evidence>
<dbReference type="RefSeq" id="WP_070934248.1">
    <property type="nucleotide sequence ID" value="NZ_MIPT01000001.1"/>
</dbReference>
<proteinExistence type="predicted"/>
<evidence type="ECO:0000256" key="1">
    <source>
        <dbReference type="SAM" id="SignalP"/>
    </source>
</evidence>
<dbReference type="InterPro" id="IPR054384">
    <property type="entry name" value="SecDF_P1_head"/>
</dbReference>
<dbReference type="AlphaFoldDB" id="A0A1S1HFL9"/>
<evidence type="ECO:0000313" key="3">
    <source>
        <dbReference type="EMBL" id="OHT20838.1"/>
    </source>
</evidence>
<dbReference type="Proteomes" id="UP000179467">
    <property type="component" value="Unassembled WGS sequence"/>
</dbReference>
<dbReference type="Pfam" id="PF22599">
    <property type="entry name" value="SecDF_P1_head"/>
    <property type="match status" value="1"/>
</dbReference>
<protein>
    <submittedName>
        <fullName evidence="3">Protein translocase subunit SecD</fullName>
    </submittedName>
</protein>
<accession>A0A1S1HFL9</accession>
<dbReference type="OrthoDB" id="7569013at2"/>
<reference evidence="3 4" key="1">
    <citation type="submission" date="2016-09" db="EMBL/GenBank/DDBJ databases">
        <title>Metabolic pathway, cell adaptation mechanisms and a novel monoxygenase revealed through proteogenomic-transcription analysis of a Sphingomonas haloaromaticamans strain degrading the fungicide ortho-phenylphenol.</title>
        <authorList>
            <person name="Perruchon C."/>
            <person name="Papadopoulou E.S."/>
            <person name="Rousidou C."/>
            <person name="Vasileiadis S."/>
            <person name="Tanou G."/>
            <person name="Amoutzias G."/>
            <person name="Molassiotis A."/>
            <person name="Karpouzas D.G."/>
        </authorList>
    </citation>
    <scope>NUCLEOTIDE SEQUENCE [LARGE SCALE GENOMIC DNA]</scope>
    <source>
        <strain evidence="3 4">P3</strain>
    </source>
</reference>
<dbReference type="Gene3D" id="3.30.1360.200">
    <property type="match status" value="1"/>
</dbReference>
<keyword evidence="1" id="KW-0732">Signal</keyword>
<feature type="domain" description="SecDF P1 head subdomain" evidence="2">
    <location>
        <begin position="31"/>
        <end position="112"/>
    </location>
</feature>
<organism evidence="3 4">
    <name type="scientific">Edaphosphingomonas haloaromaticamans</name>
    <dbReference type="NCBI Taxonomy" id="653954"/>
    <lineage>
        <taxon>Bacteria</taxon>
        <taxon>Pseudomonadati</taxon>
        <taxon>Pseudomonadota</taxon>
        <taxon>Alphaproteobacteria</taxon>
        <taxon>Sphingomonadales</taxon>
        <taxon>Rhizorhabdaceae</taxon>
        <taxon>Edaphosphingomonas</taxon>
    </lineage>
</organism>
<evidence type="ECO:0000313" key="4">
    <source>
        <dbReference type="Proteomes" id="UP000179467"/>
    </source>
</evidence>
<gene>
    <name evidence="3" type="primary">secD_1</name>
    <name evidence="3" type="ORF">BHE75_02841</name>
</gene>